<reference evidence="3 4" key="1">
    <citation type="submission" date="2019-03" db="EMBL/GenBank/DDBJ databases">
        <title>Draft genome sequences of novel Actinobacteria.</title>
        <authorList>
            <person name="Sahin N."/>
            <person name="Ay H."/>
            <person name="Saygin H."/>
        </authorList>
    </citation>
    <scope>NUCLEOTIDE SEQUENCE [LARGE SCALE GENOMIC DNA]</scope>
    <source>
        <strain evidence="3 4">DSM 45347</strain>
    </source>
</reference>
<feature type="transmembrane region" description="Helical" evidence="2">
    <location>
        <begin position="39"/>
        <end position="60"/>
    </location>
</feature>
<dbReference type="RefSeq" id="WP_165965512.1">
    <property type="nucleotide sequence ID" value="NZ_BAAAMX010000004.1"/>
</dbReference>
<accession>A0A4R4NJZ3</accession>
<keyword evidence="2" id="KW-0812">Transmembrane</keyword>
<name>A0A4R4NJZ3_9ACTN</name>
<evidence type="ECO:0000256" key="2">
    <source>
        <dbReference type="SAM" id="Phobius"/>
    </source>
</evidence>
<evidence type="ECO:0008006" key="5">
    <source>
        <dbReference type="Google" id="ProtNLM"/>
    </source>
</evidence>
<organism evidence="3 4">
    <name type="scientific">Actinomadura bangladeshensis</name>
    <dbReference type="NCBI Taxonomy" id="453573"/>
    <lineage>
        <taxon>Bacteria</taxon>
        <taxon>Bacillati</taxon>
        <taxon>Actinomycetota</taxon>
        <taxon>Actinomycetes</taxon>
        <taxon>Streptosporangiales</taxon>
        <taxon>Thermomonosporaceae</taxon>
        <taxon>Actinomadura</taxon>
    </lineage>
</organism>
<evidence type="ECO:0000256" key="1">
    <source>
        <dbReference type="SAM" id="MobiDB-lite"/>
    </source>
</evidence>
<evidence type="ECO:0000313" key="4">
    <source>
        <dbReference type="Proteomes" id="UP000295431"/>
    </source>
</evidence>
<sequence length="252" mass="26893">MTRWGSEERDVGLQRPVEPFHRPYAGPEPPSPGRRPRRLVALAVAAAAFAAAAVAVFLVAPGRGGGADRASVEPRHTAPRASEPAQRIVTALPPPCGTVSEGTVAKAVPKATKRQSANSTLITCTYSSTGSAFRWLRVEARLYAPAYTATPVRDAESYYDAQWAQAHDAPLVRTIALERAGGVGDEAYRWFKADEGQPTVVGQVTARVRNAVFTVSYSEQAPARARGAERERAILATATAAAREVLSALNDF</sequence>
<gene>
    <name evidence="3" type="ORF">E1284_32635</name>
</gene>
<protein>
    <recommendedName>
        <fullName evidence="5">DUF3558 domain-containing protein</fullName>
    </recommendedName>
</protein>
<feature type="compositionally biased region" description="Basic and acidic residues" evidence="1">
    <location>
        <begin position="1"/>
        <end position="12"/>
    </location>
</feature>
<evidence type="ECO:0000313" key="3">
    <source>
        <dbReference type="EMBL" id="TDC07252.1"/>
    </source>
</evidence>
<keyword evidence="4" id="KW-1185">Reference proteome</keyword>
<keyword evidence="2" id="KW-0472">Membrane</keyword>
<comment type="caution">
    <text evidence="3">The sequence shown here is derived from an EMBL/GenBank/DDBJ whole genome shotgun (WGS) entry which is preliminary data.</text>
</comment>
<feature type="region of interest" description="Disordered" evidence="1">
    <location>
        <begin position="65"/>
        <end position="84"/>
    </location>
</feature>
<feature type="region of interest" description="Disordered" evidence="1">
    <location>
        <begin position="1"/>
        <end position="34"/>
    </location>
</feature>
<dbReference type="AlphaFoldDB" id="A0A4R4NJZ3"/>
<proteinExistence type="predicted"/>
<keyword evidence="2" id="KW-1133">Transmembrane helix</keyword>
<dbReference type="EMBL" id="SMJW01000246">
    <property type="protein sequence ID" value="TDC07252.1"/>
    <property type="molecule type" value="Genomic_DNA"/>
</dbReference>
<dbReference type="Proteomes" id="UP000295431">
    <property type="component" value="Unassembled WGS sequence"/>
</dbReference>